<organism evidence="2 3">
    <name type="scientific">Xylanibacter ruminicola</name>
    <name type="common">Prevotella ruminicola</name>
    <dbReference type="NCBI Taxonomy" id="839"/>
    <lineage>
        <taxon>Bacteria</taxon>
        <taxon>Pseudomonadati</taxon>
        <taxon>Bacteroidota</taxon>
        <taxon>Bacteroidia</taxon>
        <taxon>Bacteroidales</taxon>
        <taxon>Prevotellaceae</taxon>
        <taxon>Xylanibacter</taxon>
    </lineage>
</organism>
<reference evidence="2 3" key="1">
    <citation type="submission" date="2016-11" db="EMBL/GenBank/DDBJ databases">
        <authorList>
            <person name="Jaros S."/>
            <person name="Januszkiewicz K."/>
            <person name="Wedrychowicz H."/>
        </authorList>
    </citation>
    <scope>NUCLEOTIDE SEQUENCE [LARGE SCALE GENOMIC DNA]</scope>
    <source>
        <strain evidence="2 3">KHT3</strain>
    </source>
</reference>
<dbReference type="EMBL" id="FRBD01000003">
    <property type="protein sequence ID" value="SHK43538.1"/>
    <property type="molecule type" value="Genomic_DNA"/>
</dbReference>
<name>A0A1M6SGC3_XYLRU</name>
<dbReference type="GO" id="GO:0003677">
    <property type="term" value="F:DNA binding"/>
    <property type="evidence" value="ECO:0007669"/>
    <property type="project" value="InterPro"/>
</dbReference>
<protein>
    <submittedName>
        <fullName evidence="2">Helix-turn-helix domain-containing protein</fullName>
    </submittedName>
</protein>
<dbReference type="SUPFAM" id="SSF47413">
    <property type="entry name" value="lambda repressor-like DNA-binding domains"/>
    <property type="match status" value="1"/>
</dbReference>
<feature type="domain" description="HTH cro/C1-type" evidence="1">
    <location>
        <begin position="15"/>
        <end position="46"/>
    </location>
</feature>
<dbReference type="RefSeq" id="WP_139261343.1">
    <property type="nucleotide sequence ID" value="NZ_FRBD01000003.1"/>
</dbReference>
<gene>
    <name evidence="2" type="ORF">SAMN05216463_103167</name>
</gene>
<dbReference type="SMART" id="SM00530">
    <property type="entry name" value="HTH_XRE"/>
    <property type="match status" value="1"/>
</dbReference>
<dbReference type="OrthoDB" id="795038at2"/>
<dbReference type="Proteomes" id="UP000184130">
    <property type="component" value="Unassembled WGS sequence"/>
</dbReference>
<evidence type="ECO:0000259" key="1">
    <source>
        <dbReference type="PROSITE" id="PS50943"/>
    </source>
</evidence>
<dbReference type="Pfam" id="PF01381">
    <property type="entry name" value="HTH_3"/>
    <property type="match status" value="1"/>
</dbReference>
<sequence>MKEGHITVAELGPRLKLIRQELGITQKDLAQALDLNQAILSKFENGGMVYASVLLDVLCFFRGKLNLNFLLQPGDTYDITDERSLCTDNKQHDVIIRGKCKMVRQDMNNAIDEARTKLQQALDDLENFCVSE</sequence>
<dbReference type="CDD" id="cd00093">
    <property type="entry name" value="HTH_XRE"/>
    <property type="match status" value="1"/>
</dbReference>
<evidence type="ECO:0000313" key="2">
    <source>
        <dbReference type="EMBL" id="SHK43538.1"/>
    </source>
</evidence>
<evidence type="ECO:0000313" key="3">
    <source>
        <dbReference type="Proteomes" id="UP000184130"/>
    </source>
</evidence>
<dbReference type="AlphaFoldDB" id="A0A1M6SGC3"/>
<dbReference type="Gene3D" id="1.10.260.40">
    <property type="entry name" value="lambda repressor-like DNA-binding domains"/>
    <property type="match status" value="1"/>
</dbReference>
<dbReference type="InterPro" id="IPR010982">
    <property type="entry name" value="Lambda_DNA-bd_dom_sf"/>
</dbReference>
<accession>A0A1M6SGC3</accession>
<dbReference type="PROSITE" id="PS50943">
    <property type="entry name" value="HTH_CROC1"/>
    <property type="match status" value="1"/>
</dbReference>
<proteinExistence type="predicted"/>
<dbReference type="InterPro" id="IPR001387">
    <property type="entry name" value="Cro/C1-type_HTH"/>
</dbReference>